<feature type="signal peptide" evidence="3">
    <location>
        <begin position="1"/>
        <end position="20"/>
    </location>
</feature>
<reference evidence="6 7" key="1">
    <citation type="submission" date="2017-02" db="EMBL/GenBank/DDBJ databases">
        <title>The new phylogeny of genus Mycobacterium.</title>
        <authorList>
            <person name="Tortoli E."/>
            <person name="Trovato A."/>
            <person name="Cirillo D.M."/>
        </authorList>
    </citation>
    <scope>NUCLEOTIDE SEQUENCE [LARGE SCALE GENOMIC DNA]</scope>
    <source>
        <strain evidence="6 7">DSM 45145</strain>
    </source>
</reference>
<dbReference type="Proteomes" id="UP000466894">
    <property type="component" value="Chromosome"/>
</dbReference>
<protein>
    <recommendedName>
        <fullName evidence="4">DUF4352 domain-containing protein</fullName>
    </recommendedName>
</protein>
<feature type="compositionally biased region" description="Low complexity" evidence="2">
    <location>
        <begin position="43"/>
        <end position="55"/>
    </location>
</feature>
<evidence type="ECO:0000313" key="7">
    <source>
        <dbReference type="Proteomes" id="UP000192374"/>
    </source>
</evidence>
<name>A0A7I7PA40_9MYCO</name>
<keyword evidence="1 3" id="KW-0732">Signal</keyword>
<sequence>MGVKLVALITSLMLVSGLAASCSAVRPLLQTETKTVTVTVTAAPPSSAWPSPLSPQTTTRAPSAGMGQEAQDGNLAFTVTEVQGPKSGALAVILTIENLGISAQTYVADYQKLIDAQGREFSVDLHGLEEASAFNSQAIIQTDINPGVKLKAVLAFSVPDDVKPAHVVLRESMHSPGVVVNLS</sequence>
<reference evidence="5" key="3">
    <citation type="submission" date="2020-02" db="EMBL/GenBank/DDBJ databases">
        <authorList>
            <person name="Matsumoto Y."/>
            <person name="Motooka D."/>
            <person name="Nakamura S."/>
        </authorList>
    </citation>
    <scope>NUCLEOTIDE SEQUENCE</scope>
    <source>
        <strain evidence="5">JCM 16367</strain>
    </source>
</reference>
<dbReference type="Pfam" id="PF11611">
    <property type="entry name" value="DUF4352"/>
    <property type="match status" value="1"/>
</dbReference>
<reference evidence="5 8" key="2">
    <citation type="journal article" date="2019" name="Emerg. Microbes Infect.">
        <title>Comprehensive subspecies identification of 175 nontuberculous mycobacteria species based on 7547 genomic profiles.</title>
        <authorList>
            <person name="Matsumoto Y."/>
            <person name="Kinjo T."/>
            <person name="Motooka D."/>
            <person name="Nabeya D."/>
            <person name="Jung N."/>
            <person name="Uechi K."/>
            <person name="Horii T."/>
            <person name="Iida T."/>
            <person name="Fujita J."/>
            <person name="Nakamura S."/>
        </authorList>
    </citation>
    <scope>NUCLEOTIDE SEQUENCE [LARGE SCALE GENOMIC DNA]</scope>
    <source>
        <strain evidence="5 8">JCM 16367</strain>
    </source>
</reference>
<dbReference type="KEGG" id="mnv:MNVI_07570"/>
<dbReference type="Proteomes" id="UP000192374">
    <property type="component" value="Unassembled WGS sequence"/>
</dbReference>
<organism evidence="5 8">
    <name type="scientific">Mycobacterium noviomagense</name>
    <dbReference type="NCBI Taxonomy" id="459858"/>
    <lineage>
        <taxon>Bacteria</taxon>
        <taxon>Bacillati</taxon>
        <taxon>Actinomycetota</taxon>
        <taxon>Actinomycetes</taxon>
        <taxon>Mycobacteriales</taxon>
        <taxon>Mycobacteriaceae</taxon>
        <taxon>Mycobacterium</taxon>
    </lineage>
</organism>
<accession>A0A7I7PA40</accession>
<evidence type="ECO:0000256" key="3">
    <source>
        <dbReference type="SAM" id="SignalP"/>
    </source>
</evidence>
<feature type="chain" id="PRO_5043377714" description="DUF4352 domain-containing protein" evidence="3">
    <location>
        <begin position="21"/>
        <end position="183"/>
    </location>
</feature>
<dbReference type="InterPro" id="IPR029050">
    <property type="entry name" value="Immunoprotect_excell_Ig-like"/>
</dbReference>
<evidence type="ECO:0000313" key="8">
    <source>
        <dbReference type="Proteomes" id="UP000466894"/>
    </source>
</evidence>
<dbReference type="InterPro" id="IPR029051">
    <property type="entry name" value="DUF4352"/>
</dbReference>
<evidence type="ECO:0000313" key="6">
    <source>
        <dbReference type="EMBL" id="ORB15908.1"/>
    </source>
</evidence>
<keyword evidence="7" id="KW-1185">Reference proteome</keyword>
<feature type="domain" description="DUF4352" evidence="4">
    <location>
        <begin position="65"/>
        <end position="173"/>
    </location>
</feature>
<dbReference type="OrthoDB" id="3430849at2"/>
<dbReference type="RefSeq" id="WP_083087231.1">
    <property type="nucleotide sequence ID" value="NZ_AP022583.1"/>
</dbReference>
<proteinExistence type="predicted"/>
<feature type="region of interest" description="Disordered" evidence="2">
    <location>
        <begin position="43"/>
        <end position="67"/>
    </location>
</feature>
<dbReference type="EMBL" id="MVIC01000010">
    <property type="protein sequence ID" value="ORB15908.1"/>
    <property type="molecule type" value="Genomic_DNA"/>
</dbReference>
<gene>
    <name evidence="6" type="ORF">BST37_08360</name>
    <name evidence="5" type="ORF">MNVI_07570</name>
</gene>
<dbReference type="Gene3D" id="2.60.40.1240">
    <property type="match status" value="1"/>
</dbReference>
<evidence type="ECO:0000313" key="5">
    <source>
        <dbReference type="EMBL" id="BBY05439.1"/>
    </source>
</evidence>
<evidence type="ECO:0000256" key="1">
    <source>
        <dbReference type="ARBA" id="ARBA00022729"/>
    </source>
</evidence>
<dbReference type="EMBL" id="AP022583">
    <property type="protein sequence ID" value="BBY05439.1"/>
    <property type="molecule type" value="Genomic_DNA"/>
</dbReference>
<dbReference type="AlphaFoldDB" id="A0A7I7PA40"/>
<evidence type="ECO:0000256" key="2">
    <source>
        <dbReference type="SAM" id="MobiDB-lite"/>
    </source>
</evidence>
<evidence type="ECO:0000259" key="4">
    <source>
        <dbReference type="Pfam" id="PF11611"/>
    </source>
</evidence>
<dbReference type="PROSITE" id="PS51257">
    <property type="entry name" value="PROKAR_LIPOPROTEIN"/>
    <property type="match status" value="1"/>
</dbReference>